<comment type="catalytic activity">
    <reaction evidence="1 5">
        <text>a phosphate monoester + H2O = an alcohol + phosphate</text>
        <dbReference type="Rhea" id="RHEA:15017"/>
        <dbReference type="ChEBI" id="CHEBI:15377"/>
        <dbReference type="ChEBI" id="CHEBI:30879"/>
        <dbReference type="ChEBI" id="CHEBI:43474"/>
        <dbReference type="ChEBI" id="CHEBI:67140"/>
        <dbReference type="EC" id="3.1.3.2"/>
    </reaction>
</comment>
<reference evidence="8 9" key="1">
    <citation type="submission" date="2018-04" db="EMBL/GenBank/DDBJ databases">
        <title>Genomic Encyclopedia of Archaeal and Bacterial Type Strains, Phase II (KMG-II): from individual species to whole genera.</title>
        <authorList>
            <person name="Goeker M."/>
        </authorList>
    </citation>
    <scope>NUCLEOTIDE SEQUENCE [LARGE SCALE GENOMIC DNA]</scope>
    <source>
        <strain evidence="8 9">DSM 26809</strain>
    </source>
</reference>
<dbReference type="EC" id="3.1.3.2" evidence="2 5"/>
<dbReference type="PANTHER" id="PTHR10161">
    <property type="entry name" value="TARTRATE-RESISTANT ACID PHOSPHATASE TYPE 5"/>
    <property type="match status" value="1"/>
</dbReference>
<organism evidence="8 9">
    <name type="scientific">Mucilaginibacter yixingensis</name>
    <dbReference type="NCBI Taxonomy" id="1295612"/>
    <lineage>
        <taxon>Bacteria</taxon>
        <taxon>Pseudomonadati</taxon>
        <taxon>Bacteroidota</taxon>
        <taxon>Sphingobacteriia</taxon>
        <taxon>Sphingobacteriales</taxon>
        <taxon>Sphingobacteriaceae</taxon>
        <taxon>Mucilaginibacter</taxon>
    </lineage>
</organism>
<evidence type="ECO:0000259" key="7">
    <source>
        <dbReference type="Pfam" id="PF00149"/>
    </source>
</evidence>
<comment type="caution">
    <text evidence="8">The sequence shown here is derived from an EMBL/GenBank/DDBJ whole genome shotgun (WGS) entry which is preliminary data.</text>
</comment>
<name>A0A2T5JB76_9SPHI</name>
<evidence type="ECO:0000313" key="8">
    <source>
        <dbReference type="EMBL" id="PTQ98122.1"/>
    </source>
</evidence>
<sequence length="325" mass="36531">MNRREFVKNTAITALAGSMIAPIEALAEPAVTHLESADLSAITGQPNGYPLNFLAIGDWGRNGEYNQAELAVQMGDWAKNHPTDFIISAGDNIYPKGVVSEMDPAWHYSFEDVFKAHSLQVDWFAILGNHDYYCDPDAQVRYSKVSRRWNMPARYYKKEVSLGNNNGKVLFLMIDTQPIIYNIDSQHPTQQLEWIDKTLQEASADVKWKIVVGHHPAYTAGPRINNYDTLSIRKALAPILVKNKVDLYLSGHDHSLQHLKPNDFVHQFISGAGSELTQVSTGVPDSRFEKSENGYMYFSVNSNEIAVKAISYKGEMLYETSLKKA</sequence>
<dbReference type="AlphaFoldDB" id="A0A2T5JB76"/>
<gene>
    <name evidence="8" type="ORF">C8P68_103282</name>
</gene>
<feature type="binding site" evidence="6">
    <location>
        <position position="252"/>
    </location>
    <ligand>
        <name>Fe cation</name>
        <dbReference type="ChEBI" id="CHEBI:24875"/>
        <label>2</label>
    </ligand>
</feature>
<keyword evidence="9" id="KW-1185">Reference proteome</keyword>
<evidence type="ECO:0000256" key="6">
    <source>
        <dbReference type="PIRSR" id="PIRSR000898-1"/>
    </source>
</evidence>
<dbReference type="Pfam" id="PF00149">
    <property type="entry name" value="Metallophos"/>
    <property type="match status" value="1"/>
</dbReference>
<feature type="domain" description="Calcineurin-like phosphoesterase" evidence="7">
    <location>
        <begin position="52"/>
        <end position="255"/>
    </location>
</feature>
<keyword evidence="3" id="KW-0732">Signal</keyword>
<feature type="binding site" evidence="6">
    <location>
        <position position="91"/>
    </location>
    <ligand>
        <name>Fe cation</name>
        <dbReference type="ChEBI" id="CHEBI:24875"/>
        <label>1</label>
    </ligand>
</feature>
<dbReference type="GO" id="GO:0003993">
    <property type="term" value="F:acid phosphatase activity"/>
    <property type="evidence" value="ECO:0007669"/>
    <property type="project" value="UniProtKB-UniRule"/>
</dbReference>
<comment type="cofactor">
    <cofactor evidence="6">
        <name>Fe cation</name>
        <dbReference type="ChEBI" id="CHEBI:24875"/>
    </cofactor>
    <text evidence="6">Binds 2 iron ions per subunit.</text>
</comment>
<evidence type="ECO:0000256" key="3">
    <source>
        <dbReference type="ARBA" id="ARBA00022729"/>
    </source>
</evidence>
<evidence type="ECO:0000313" key="9">
    <source>
        <dbReference type="Proteomes" id="UP000244168"/>
    </source>
</evidence>
<feature type="binding site" evidence="6">
    <location>
        <position position="58"/>
    </location>
    <ligand>
        <name>Fe cation</name>
        <dbReference type="ChEBI" id="CHEBI:24875"/>
        <label>1</label>
    </ligand>
</feature>
<dbReference type="PIRSF" id="PIRSF000898">
    <property type="entry name" value="Acid_Ptase_5"/>
    <property type="match status" value="1"/>
</dbReference>
<feature type="binding site" evidence="6">
    <location>
        <position position="129"/>
    </location>
    <ligand>
        <name>Fe cation</name>
        <dbReference type="ChEBI" id="CHEBI:24875"/>
        <label>2</label>
    </ligand>
</feature>
<evidence type="ECO:0000256" key="1">
    <source>
        <dbReference type="ARBA" id="ARBA00000032"/>
    </source>
</evidence>
<keyword evidence="5 6" id="KW-0408">Iron</keyword>
<evidence type="ECO:0000256" key="2">
    <source>
        <dbReference type="ARBA" id="ARBA00012646"/>
    </source>
</evidence>
<proteinExistence type="predicted"/>
<dbReference type="PANTHER" id="PTHR10161:SF14">
    <property type="entry name" value="TARTRATE-RESISTANT ACID PHOSPHATASE TYPE 5"/>
    <property type="match status" value="1"/>
</dbReference>
<feature type="binding site" evidence="6">
    <location>
        <position position="91"/>
    </location>
    <ligand>
        <name>Fe cation</name>
        <dbReference type="ChEBI" id="CHEBI:24875"/>
        <label>2</label>
    </ligand>
</feature>
<dbReference type="OrthoDB" id="9809781at2"/>
<dbReference type="EMBL" id="QAOQ01000003">
    <property type="protein sequence ID" value="PTQ98122.1"/>
    <property type="molecule type" value="Genomic_DNA"/>
</dbReference>
<dbReference type="InterPro" id="IPR051558">
    <property type="entry name" value="Metallophosphoesterase_PAP"/>
</dbReference>
<feature type="binding site" evidence="6">
    <location>
        <position position="254"/>
    </location>
    <ligand>
        <name>Fe cation</name>
        <dbReference type="ChEBI" id="CHEBI:24875"/>
        <label>1</label>
    </ligand>
</feature>
<feature type="binding site" evidence="6">
    <location>
        <position position="94"/>
    </location>
    <ligand>
        <name>Fe cation</name>
        <dbReference type="ChEBI" id="CHEBI:24875"/>
        <label>1</label>
    </ligand>
</feature>
<dbReference type="CDD" id="cd07378">
    <property type="entry name" value="MPP_ACP5"/>
    <property type="match status" value="1"/>
</dbReference>
<dbReference type="SUPFAM" id="SSF56300">
    <property type="entry name" value="Metallo-dependent phosphatases"/>
    <property type="match status" value="1"/>
</dbReference>
<dbReference type="GO" id="GO:0046872">
    <property type="term" value="F:metal ion binding"/>
    <property type="evidence" value="ECO:0007669"/>
    <property type="project" value="UniProtKB-KW"/>
</dbReference>
<dbReference type="InterPro" id="IPR029052">
    <property type="entry name" value="Metallo-depent_PP-like"/>
</dbReference>
<feature type="binding site" evidence="6">
    <location>
        <position position="214"/>
    </location>
    <ligand>
        <name>Fe cation</name>
        <dbReference type="ChEBI" id="CHEBI:24875"/>
        <label>2</label>
    </ligand>
</feature>
<dbReference type="RefSeq" id="WP_107828306.1">
    <property type="nucleotide sequence ID" value="NZ_CP160205.1"/>
</dbReference>
<protein>
    <recommendedName>
        <fullName evidence="2 5">acid phosphatase</fullName>
        <ecNumber evidence="2 5">3.1.3.2</ecNumber>
    </recommendedName>
</protein>
<keyword evidence="6" id="KW-0479">Metal-binding</keyword>
<dbReference type="InterPro" id="IPR024927">
    <property type="entry name" value="Acid_PPase"/>
</dbReference>
<dbReference type="InterPro" id="IPR004843">
    <property type="entry name" value="Calcineurin-like_PHP"/>
</dbReference>
<evidence type="ECO:0000256" key="4">
    <source>
        <dbReference type="ARBA" id="ARBA00022801"/>
    </source>
</evidence>
<accession>A0A2T5JB76</accession>
<dbReference type="Proteomes" id="UP000244168">
    <property type="component" value="Unassembled WGS sequence"/>
</dbReference>
<evidence type="ECO:0000256" key="5">
    <source>
        <dbReference type="PIRNR" id="PIRNR000898"/>
    </source>
</evidence>
<dbReference type="Gene3D" id="3.60.21.10">
    <property type="match status" value="1"/>
</dbReference>
<keyword evidence="4 5" id="KW-0378">Hydrolase</keyword>